<dbReference type="PANTHER" id="PTHR13710">
    <property type="entry name" value="DNA HELICASE RECQ FAMILY MEMBER"/>
    <property type="match status" value="1"/>
</dbReference>
<dbReference type="InterPro" id="IPR004589">
    <property type="entry name" value="DNA_helicase_ATP-dep_RecQ"/>
</dbReference>
<dbReference type="InterPro" id="IPR014016">
    <property type="entry name" value="UvrD-like_ATP-bd"/>
</dbReference>
<feature type="domain" description="UvrD-like helicase ATP-binding" evidence="13">
    <location>
        <begin position="1048"/>
        <end position="1559"/>
    </location>
</feature>
<dbReference type="GO" id="GO:0006281">
    <property type="term" value="P:DNA repair"/>
    <property type="evidence" value="ECO:0007669"/>
    <property type="project" value="TreeGrafter"/>
</dbReference>
<dbReference type="NCBIfam" id="TIGR00614">
    <property type="entry name" value="recQ_fam"/>
    <property type="match status" value="1"/>
</dbReference>
<dbReference type="SUPFAM" id="SSF53098">
    <property type="entry name" value="Ribonuclease H-like"/>
    <property type="match status" value="1"/>
</dbReference>
<dbReference type="GO" id="GO:0005524">
    <property type="term" value="F:ATP binding"/>
    <property type="evidence" value="ECO:0007669"/>
    <property type="project" value="UniProtKB-UniRule"/>
</dbReference>
<evidence type="ECO:0000256" key="7">
    <source>
        <dbReference type="ARBA" id="ARBA00023235"/>
    </source>
</evidence>
<dbReference type="GO" id="GO:0003677">
    <property type="term" value="F:DNA binding"/>
    <property type="evidence" value="ECO:0007669"/>
    <property type="project" value="UniProtKB-KW"/>
</dbReference>
<dbReference type="CDD" id="cd17920">
    <property type="entry name" value="DEXHc_RecQ"/>
    <property type="match status" value="1"/>
</dbReference>
<dbReference type="Pfam" id="PF00271">
    <property type="entry name" value="Helicase_C"/>
    <property type="match status" value="1"/>
</dbReference>
<dbReference type="GO" id="GO:0043590">
    <property type="term" value="C:bacterial nucleoid"/>
    <property type="evidence" value="ECO:0007669"/>
    <property type="project" value="TreeGrafter"/>
</dbReference>
<feature type="domain" description="Helicase C-terminal" evidence="12">
    <location>
        <begin position="482"/>
        <end position="630"/>
    </location>
</feature>
<dbReference type="EMBL" id="WCSY01000013">
    <property type="protein sequence ID" value="KAB4311114.1"/>
    <property type="molecule type" value="Genomic_DNA"/>
</dbReference>
<comment type="similarity">
    <text evidence="1">Belongs to the helicase family. RecQ subfamily.</text>
</comment>
<dbReference type="Pfam" id="PF13361">
    <property type="entry name" value="UvrD_C"/>
    <property type="match status" value="2"/>
</dbReference>
<evidence type="ECO:0000313" key="17">
    <source>
        <dbReference type="Proteomes" id="UP000440614"/>
    </source>
</evidence>
<dbReference type="SMART" id="SM00487">
    <property type="entry name" value="DEXDc"/>
    <property type="match status" value="1"/>
</dbReference>
<keyword evidence="3 10" id="KW-0378">Hydrolase</keyword>
<keyword evidence="4 10" id="KW-0347">Helicase</keyword>
<dbReference type="GO" id="GO:0043138">
    <property type="term" value="F:3'-5' DNA helicase activity"/>
    <property type="evidence" value="ECO:0007669"/>
    <property type="project" value="UniProtKB-EC"/>
</dbReference>
<evidence type="ECO:0000256" key="3">
    <source>
        <dbReference type="ARBA" id="ARBA00022801"/>
    </source>
</evidence>
<evidence type="ECO:0000256" key="6">
    <source>
        <dbReference type="ARBA" id="ARBA00023125"/>
    </source>
</evidence>
<organism evidence="14 17">
    <name type="scientific">Bacteroides thetaiotaomicron</name>
    <dbReference type="NCBI Taxonomy" id="818"/>
    <lineage>
        <taxon>Bacteria</taxon>
        <taxon>Pseudomonadati</taxon>
        <taxon>Bacteroidota</taxon>
        <taxon>Bacteroidia</taxon>
        <taxon>Bacteroidales</taxon>
        <taxon>Bacteroidaceae</taxon>
        <taxon>Bacteroides</taxon>
    </lineage>
</organism>
<dbReference type="PROSITE" id="PS51198">
    <property type="entry name" value="UVRD_HELICASE_ATP_BIND"/>
    <property type="match status" value="1"/>
</dbReference>
<dbReference type="GO" id="GO:0005737">
    <property type="term" value="C:cytoplasm"/>
    <property type="evidence" value="ECO:0007669"/>
    <property type="project" value="TreeGrafter"/>
</dbReference>
<evidence type="ECO:0000313" key="16">
    <source>
        <dbReference type="Proteomes" id="UP000283616"/>
    </source>
</evidence>
<dbReference type="Proteomes" id="UP000283616">
    <property type="component" value="Unassembled WGS sequence"/>
</dbReference>
<dbReference type="GO" id="GO:0006310">
    <property type="term" value="P:DNA recombination"/>
    <property type="evidence" value="ECO:0007669"/>
    <property type="project" value="InterPro"/>
</dbReference>
<evidence type="ECO:0000256" key="9">
    <source>
        <dbReference type="ARBA" id="ARBA00034808"/>
    </source>
</evidence>
<dbReference type="InterPro" id="IPR027417">
    <property type="entry name" value="P-loop_NTPase"/>
</dbReference>
<evidence type="ECO:0000256" key="2">
    <source>
        <dbReference type="ARBA" id="ARBA00022741"/>
    </source>
</evidence>
<dbReference type="InterPro" id="IPR014017">
    <property type="entry name" value="DNA_helicase_UvrD-like_C"/>
</dbReference>
<name>A0A412GAU3_BACT4</name>
<dbReference type="Gene3D" id="3.30.420.10">
    <property type="entry name" value="Ribonuclease H-like superfamily/Ribonuclease H"/>
    <property type="match status" value="1"/>
</dbReference>
<dbReference type="PROSITE" id="PS51192">
    <property type="entry name" value="HELICASE_ATP_BIND_1"/>
    <property type="match status" value="1"/>
</dbReference>
<sequence length="1604" mass="185479">MTNITFIDLEINPTNRQILDIGAIRHDGASFHCNSPKDLMQFIAQTEYIGGHNILNHDLQYISPLFAQVGYKHPKVIDTLYLSPLLFPARPYHHLLKDDKLQTESLSNPLNDSIKAQELFLSEVEAFNCLDKDLKDIYFALLYHTKEFGYFFDYITYNYEKQQEDLDAIINRRFDGDLCKYAPLTNYINQSPVELAYCLALINCKDRYSITPPWVLHSHPKVESIMYALRNTPCLTGCDFCNQVFDAHKGLKTFFGFDSYRTYNNQSLQEDAVKAALKGKSLLAIFPTGGGKSITFQVPALMSGELVKGLTVVISPLQSLMKDQVDNLRKYSITDAVTINGLLDPIERSESFERVENGTASILYISPESLRSKSIERLLLGRKIVRFVIDEAHCFSSWGQDFRVDYLYIGDYIRQLQLKKGLVQPIPVSCFTATAKQEVIEDISIYFKEKLNIQLELFRSNSYRTNLEYQVFQKSQQEEKYTCLREIIELKKCPTIIYVARTRTASTLAARLKQDGFSVRAFHGKMDIKDKTENQNDFISGIVQIMVATSAFGMGVDKKDVGLVVHYEISDSLENYVQESGRAGRDENIEASCYILFDEEDLTKHFILLNQTKLHIGEIQQVWKAIKNNTRLRPTVSQSALEIARRAGWDENVTNIETRVTTAIAALEESGYLRRGQNIPRVFADSILANTVQEAIDKINLSPRFNEKQKTQAIRIIKKLISTKSRKYANDEAPEARIDYISDHLGIPNDEVIQIITLLRDEKILADNQDLTAYIIKKEQRNRSLEITRLYNCLEDFLLTQFNEEEKLFNLKELREQAEIEIKKEISLDKLKTLINFWCEKNWIIRSHKDDNRNYRAIYRCSSSNTSFDKKTKDRHLLSEFIINYLYEKTESETGSAKRDEILVEFSVVELKESYEKQQVLFQELTTLEDIEDTLFYLSRIGALQIEGGFLVIYNRMTIKRLGDTNIRYKQDDYRKLEKFYSNKTQKIHIVGEYARKMSQNNQEAQRFVDDYFRLNNMSFIQKYFPGGRKEEISRRITPTKYKQLFGELSESQLNIINDNQPGHIVVAAGPGSGKTRLLVHKLASLLLMEDVKHEQLLMLTFSRAAASEFRKRLHDLIGNAVGYIEIKTFHSYCFDLLGKLGSIEKSESVIKDTIDKIKNDEVEISRITKSVLVIDEAQDMTEDEFNLITALIDKNETLKVIAVGDDDQNIYSFRKSDSKYMQYLISKYQARFYELYENFRSKSNLVTFANSFVNQIPHRMKHNPIVSHQPENGSLRITYYPSNNLIIPLIKDVVESPLAGTTGVLTKTNEEAVFISCLLQEQGIATKLVQTNSSNFYLGDLNEIRYFTQVLNLTKDTHIIDNERWEVAKRKLKYEFGNTSSWEICRSIILTFEQIYSRKYLSDWKTYLFESNLEDFYSAQGETVIVSTIHKAKGKEFDNVFLLLNNGNSLSDEKKREIYVAITRAKQNISIHLNGHYFNNIVNGLTEIRTDNNQYPIPQRLCYLLTHKDLNLDTFISSYCQAAIYNLKSGMPLQLKANGCTDFHGNEILRFSRKFQNTLEELDKKGYRLKEAAVNFVVYWERRKDKQEVKIVLPKIIVEKNTD</sequence>
<dbReference type="SUPFAM" id="SSF52540">
    <property type="entry name" value="P-loop containing nucleoside triphosphate hydrolases"/>
    <property type="match status" value="2"/>
</dbReference>
<feature type="domain" description="Helicase ATP-binding" evidence="11">
    <location>
        <begin position="273"/>
        <end position="453"/>
    </location>
</feature>
<dbReference type="Pfam" id="PF00270">
    <property type="entry name" value="DEAD"/>
    <property type="match status" value="1"/>
</dbReference>
<evidence type="ECO:0000256" key="8">
    <source>
        <dbReference type="ARBA" id="ARBA00034617"/>
    </source>
</evidence>
<gene>
    <name evidence="15" type="ORF">DW011_12635</name>
    <name evidence="14" type="ORF">GAO51_14680</name>
</gene>
<dbReference type="CDD" id="cd17932">
    <property type="entry name" value="DEXQc_UvrD"/>
    <property type="match status" value="1"/>
</dbReference>
<dbReference type="EC" id="5.6.2.4" evidence="9"/>
<dbReference type="Proteomes" id="UP000440614">
    <property type="component" value="Unassembled WGS sequence"/>
</dbReference>
<dbReference type="InterPro" id="IPR014001">
    <property type="entry name" value="Helicase_ATP-bd"/>
</dbReference>
<dbReference type="EMBL" id="QROV01000013">
    <property type="protein sequence ID" value="RHL58500.1"/>
    <property type="molecule type" value="Genomic_DNA"/>
</dbReference>
<dbReference type="InterPro" id="IPR036397">
    <property type="entry name" value="RNaseH_sf"/>
</dbReference>
<evidence type="ECO:0000313" key="14">
    <source>
        <dbReference type="EMBL" id="KAB4311114.1"/>
    </source>
</evidence>
<dbReference type="InterPro" id="IPR001650">
    <property type="entry name" value="Helicase_C-like"/>
</dbReference>
<feature type="binding site" evidence="10">
    <location>
        <begin position="1069"/>
        <end position="1076"/>
    </location>
    <ligand>
        <name>ATP</name>
        <dbReference type="ChEBI" id="CHEBI:30616"/>
    </ligand>
</feature>
<evidence type="ECO:0000256" key="1">
    <source>
        <dbReference type="ARBA" id="ARBA00005446"/>
    </source>
</evidence>
<dbReference type="InterPro" id="IPR011545">
    <property type="entry name" value="DEAD/DEAH_box_helicase_dom"/>
</dbReference>
<dbReference type="RefSeq" id="WP_048691930.1">
    <property type="nucleotide sequence ID" value="NZ_CAXSTA010000017.1"/>
</dbReference>
<dbReference type="GO" id="GO:0016787">
    <property type="term" value="F:hydrolase activity"/>
    <property type="evidence" value="ECO:0007669"/>
    <property type="project" value="UniProtKB-UniRule"/>
</dbReference>
<dbReference type="GO" id="GO:0009378">
    <property type="term" value="F:four-way junction helicase activity"/>
    <property type="evidence" value="ECO:0007669"/>
    <property type="project" value="TreeGrafter"/>
</dbReference>
<evidence type="ECO:0000256" key="5">
    <source>
        <dbReference type="ARBA" id="ARBA00022840"/>
    </source>
</evidence>
<evidence type="ECO:0000259" key="13">
    <source>
        <dbReference type="PROSITE" id="PS51198"/>
    </source>
</evidence>
<accession>A0A412GAU3</accession>
<comment type="catalytic activity">
    <reaction evidence="8">
        <text>Couples ATP hydrolysis with the unwinding of duplex DNA by translocating in the 3'-5' direction.</text>
        <dbReference type="EC" id="5.6.2.4"/>
    </reaction>
</comment>
<dbReference type="PANTHER" id="PTHR13710:SF105">
    <property type="entry name" value="ATP-DEPENDENT DNA HELICASE Q1"/>
    <property type="match status" value="1"/>
</dbReference>
<dbReference type="Gene3D" id="3.40.50.300">
    <property type="entry name" value="P-loop containing nucleotide triphosphate hydrolases"/>
    <property type="match status" value="4"/>
</dbReference>
<evidence type="ECO:0000259" key="11">
    <source>
        <dbReference type="PROSITE" id="PS51192"/>
    </source>
</evidence>
<dbReference type="GO" id="GO:0030894">
    <property type="term" value="C:replisome"/>
    <property type="evidence" value="ECO:0007669"/>
    <property type="project" value="TreeGrafter"/>
</dbReference>
<reference evidence="14 17" key="2">
    <citation type="journal article" date="2019" name="Nat. Med.">
        <title>A library of human gut bacterial isolates paired with longitudinal multiomics data enables mechanistic microbiome research.</title>
        <authorList>
            <person name="Poyet M."/>
            <person name="Groussin M."/>
            <person name="Gibbons S.M."/>
            <person name="Avila-Pacheco J."/>
            <person name="Jiang X."/>
            <person name="Kearney S.M."/>
            <person name="Perrotta A.R."/>
            <person name="Berdy B."/>
            <person name="Zhao S."/>
            <person name="Lieberman T.D."/>
            <person name="Swanson P.K."/>
            <person name="Smith M."/>
            <person name="Roesemann S."/>
            <person name="Alexander J.E."/>
            <person name="Rich S.A."/>
            <person name="Livny J."/>
            <person name="Vlamakis H."/>
            <person name="Clish C."/>
            <person name="Bullock K."/>
            <person name="Deik A."/>
            <person name="Scott J."/>
            <person name="Pierce K.A."/>
            <person name="Xavier R.J."/>
            <person name="Alm E.J."/>
        </authorList>
    </citation>
    <scope>NUCLEOTIDE SEQUENCE [LARGE SCALE GENOMIC DNA]</scope>
    <source>
        <strain evidence="14 17">BIOML-A188</strain>
    </source>
</reference>
<comment type="caution">
    <text evidence="14">The sequence shown here is derived from an EMBL/GenBank/DDBJ whole genome shotgun (WGS) entry which is preliminary data.</text>
</comment>
<dbReference type="Pfam" id="PF00580">
    <property type="entry name" value="UvrD-helicase"/>
    <property type="match status" value="2"/>
</dbReference>
<reference evidence="15 16" key="1">
    <citation type="submission" date="2018-08" db="EMBL/GenBank/DDBJ databases">
        <title>A genome reference for cultivated species of the human gut microbiota.</title>
        <authorList>
            <person name="Zou Y."/>
            <person name="Xue W."/>
            <person name="Luo G."/>
        </authorList>
    </citation>
    <scope>NUCLEOTIDE SEQUENCE [LARGE SCALE GENOMIC DNA]</scope>
    <source>
        <strain evidence="15 16">AF37-12</strain>
    </source>
</reference>
<keyword evidence="2 10" id="KW-0547">Nucleotide-binding</keyword>
<keyword evidence="6" id="KW-0238">DNA-binding</keyword>
<evidence type="ECO:0000259" key="12">
    <source>
        <dbReference type="PROSITE" id="PS51194"/>
    </source>
</evidence>
<keyword evidence="5 10" id="KW-0067">ATP-binding</keyword>
<evidence type="ECO:0000256" key="10">
    <source>
        <dbReference type="PROSITE-ProRule" id="PRU00560"/>
    </source>
</evidence>
<dbReference type="InterPro" id="IPR012337">
    <property type="entry name" value="RNaseH-like_sf"/>
</dbReference>
<evidence type="ECO:0000313" key="15">
    <source>
        <dbReference type="EMBL" id="RHL58500.1"/>
    </source>
</evidence>
<protein>
    <recommendedName>
        <fullName evidence="9">DNA 3'-5' helicase</fullName>
        <ecNumber evidence="9">5.6.2.4</ecNumber>
    </recommendedName>
</protein>
<dbReference type="SMART" id="SM00490">
    <property type="entry name" value="HELICc"/>
    <property type="match status" value="1"/>
</dbReference>
<keyword evidence="7" id="KW-0413">Isomerase</keyword>
<proteinExistence type="inferred from homology"/>
<dbReference type="PROSITE" id="PS51194">
    <property type="entry name" value="HELICASE_CTER"/>
    <property type="match status" value="1"/>
</dbReference>
<evidence type="ECO:0000256" key="4">
    <source>
        <dbReference type="ARBA" id="ARBA00022806"/>
    </source>
</evidence>